<evidence type="ECO:0000256" key="1">
    <source>
        <dbReference type="SAM" id="MobiDB-lite"/>
    </source>
</evidence>
<protein>
    <submittedName>
        <fullName evidence="2">Uncharacterized protein</fullName>
    </submittedName>
</protein>
<accession>A0ABV5EVW6</accession>
<comment type="caution">
    <text evidence="2">The sequence shown here is derived from an EMBL/GenBank/DDBJ whole genome shotgun (WGS) entry which is preliminary data.</text>
</comment>
<gene>
    <name evidence="2" type="ORF">AB7P39_14795</name>
</gene>
<sequence>MNPTDDLPQLGSSPVDPAALAEAGVALEQLLASLGLQLDPYTDTADVPADGWRVLRQADGAAFVGAPDPAREGMWFAGQGYPATPERGLHLHDEPIPLRPSPAERRAGLVMRWPSIVAADETATDFAVDIVNTGTERWMPTGDDFQTMGAFTRARDESYSFGYMLSGTPAAVPLEPGDYARVAVGLSRDIWHELEPGTVWLHAHSPGLGLNSGPLEVELTRERIELGRARTPRRDSRRGRAATRRMLTERIAAARAARAARPSLVAIAEVVADAESDAEIIERLAALLGCPADDASRIYHSPLSHLGPNEHGRMAAAIAQHEATLAELDRPVPSGEGSPPHLAD</sequence>
<proteinExistence type="predicted"/>
<name>A0ABV5EVW6_9MICO</name>
<reference evidence="2 3" key="1">
    <citation type="submission" date="2024-08" db="EMBL/GenBank/DDBJ databases">
        <title>Heavy metals resistant antinobacteria isolated from wastewater.</title>
        <authorList>
            <person name="Roman Ponce B."/>
            <person name="Blanco Mercado M.A."/>
            <person name="Avila Aldana I.N."/>
            <person name="Morales Arrieta S."/>
        </authorList>
    </citation>
    <scope>NUCLEOTIDE SEQUENCE [LARGE SCALE GENOMIC DNA]</scope>
    <source>
        <strain evidence="3">sma-1</strain>
    </source>
</reference>
<organism evidence="2 3">
    <name type="scientific">Microbacterium plantarum</name>
    <dbReference type="NCBI Taxonomy" id="1816425"/>
    <lineage>
        <taxon>Bacteria</taxon>
        <taxon>Bacillati</taxon>
        <taxon>Actinomycetota</taxon>
        <taxon>Actinomycetes</taxon>
        <taxon>Micrococcales</taxon>
        <taxon>Microbacteriaceae</taxon>
        <taxon>Microbacterium</taxon>
    </lineage>
</organism>
<dbReference type="RefSeq" id="WP_378720000.1">
    <property type="nucleotide sequence ID" value="NZ_JBHLHV010000003.1"/>
</dbReference>
<dbReference type="EMBL" id="JBHLHV010000003">
    <property type="protein sequence ID" value="MFB8894115.1"/>
    <property type="molecule type" value="Genomic_DNA"/>
</dbReference>
<evidence type="ECO:0000313" key="3">
    <source>
        <dbReference type="Proteomes" id="UP001589643"/>
    </source>
</evidence>
<keyword evidence="3" id="KW-1185">Reference proteome</keyword>
<dbReference type="Proteomes" id="UP001589643">
    <property type="component" value="Unassembled WGS sequence"/>
</dbReference>
<evidence type="ECO:0000313" key="2">
    <source>
        <dbReference type="EMBL" id="MFB8894115.1"/>
    </source>
</evidence>
<feature type="region of interest" description="Disordered" evidence="1">
    <location>
        <begin position="320"/>
        <end position="344"/>
    </location>
</feature>